<accession>A0ACC1Y024</accession>
<evidence type="ECO:0000313" key="2">
    <source>
        <dbReference type="Proteomes" id="UP001164539"/>
    </source>
</evidence>
<reference evidence="1 2" key="1">
    <citation type="journal article" date="2023" name="Science">
        <title>Complex scaffold remodeling in plant triterpene biosynthesis.</title>
        <authorList>
            <person name="De La Pena R."/>
            <person name="Hodgson H."/>
            <person name="Liu J.C."/>
            <person name="Stephenson M.J."/>
            <person name="Martin A.C."/>
            <person name="Owen C."/>
            <person name="Harkess A."/>
            <person name="Leebens-Mack J."/>
            <person name="Jimenez L.E."/>
            <person name="Osbourn A."/>
            <person name="Sattely E.S."/>
        </authorList>
    </citation>
    <scope>NUCLEOTIDE SEQUENCE [LARGE SCALE GENOMIC DNA]</scope>
    <source>
        <strain evidence="2">cv. JPN11</strain>
        <tissue evidence="1">Leaf</tissue>
    </source>
</reference>
<name>A0ACC1Y024_MELAZ</name>
<keyword evidence="2" id="KW-1185">Reference proteome</keyword>
<protein>
    <submittedName>
        <fullName evidence="1">Uncharacterized protein</fullName>
    </submittedName>
</protein>
<dbReference type="Proteomes" id="UP001164539">
    <property type="component" value="Chromosome 6"/>
</dbReference>
<sequence>MGCTNSKLDDLPAVALCRERCTFLDEAIRQRYVLAETHIAYVHSLKQMGHSLHNFINNQEFSGGGGGGGSSLSPKLNLPPTKKGSSGEGGGGGVSIQETTSSSAVKGGGGAGHHSHSNSDGHIQFHSDLDDDESGSGSGSFSGHSSPLHDNTHHLNRHDSFGHTDYGNPDVNYMMMGTDQETLGGGYTQMNYMKSQAKPSIVYEQKPVNPEIVQNYHMGESSSSSYYPRSYPYPFPGNNLSSSSSAQPYYDYPPASFGGGAGGTGGGYYGMAPSYGSPASRSPAGAVASSSKPPPPPPSPPRASAWDFLNPFESYDKYYPPYTPSRDSKELREEEGIPDLEDEDFQHEVVKKVHVDEKLVDGSSGGGGGGGTSSGGVLAGGEGGHIGGGDAEASLYQTRPSVDDEGVEYEVHVVEKKVVDEERNEERSNVARPGSRDVADVAREIEVQFVRASESGSEIAKMLEVGRFPYQKKHASKMLHVVSPSLSVVSSQPSTSKSAEASSSTEKAGPAYLDIDEDIVMRTRSLSATLQKLYLWEKKLHSEVKAEEKMRVVHDRKVLKLKRLHDRGAEAHKVDATRTIIRSLSVKIGMAIQVVDKISVTINKIRDEELWPQLNELIQGLTRMWKGMLECHRSQCQAIREAKSLGPVGKKLGDAHLEATSQLEHELLNWIFRFCTWIGAQKGYVKALNSWLLKCLLYEPEETPDGIVPFSPGRIGAPPIFVICNQWFQALDRISEKEVVDSMRVLAMSVLQLWEHDKLEVRQKMAANKDYERKVRSLDREDQKIQKEIQALDKKIVLVSGDGSNQLVAGHAVYQSDTSSSSLQGSLQRIFEAMERFTAESVKAYEELLQRAEEERLPRESDRNS</sequence>
<comment type="caution">
    <text evidence="1">The sequence shown here is derived from an EMBL/GenBank/DDBJ whole genome shotgun (WGS) entry which is preliminary data.</text>
</comment>
<evidence type="ECO:0000313" key="1">
    <source>
        <dbReference type="EMBL" id="KAJ4715875.1"/>
    </source>
</evidence>
<proteinExistence type="predicted"/>
<dbReference type="EMBL" id="CM051399">
    <property type="protein sequence ID" value="KAJ4715875.1"/>
    <property type="molecule type" value="Genomic_DNA"/>
</dbReference>
<gene>
    <name evidence="1" type="ORF">OWV82_010965</name>
</gene>
<organism evidence="1 2">
    <name type="scientific">Melia azedarach</name>
    <name type="common">Chinaberry tree</name>
    <dbReference type="NCBI Taxonomy" id="155640"/>
    <lineage>
        <taxon>Eukaryota</taxon>
        <taxon>Viridiplantae</taxon>
        <taxon>Streptophyta</taxon>
        <taxon>Embryophyta</taxon>
        <taxon>Tracheophyta</taxon>
        <taxon>Spermatophyta</taxon>
        <taxon>Magnoliopsida</taxon>
        <taxon>eudicotyledons</taxon>
        <taxon>Gunneridae</taxon>
        <taxon>Pentapetalae</taxon>
        <taxon>rosids</taxon>
        <taxon>malvids</taxon>
        <taxon>Sapindales</taxon>
        <taxon>Meliaceae</taxon>
        <taxon>Melia</taxon>
    </lineage>
</organism>